<proteinExistence type="predicted"/>
<organism evidence="2 3">
    <name type="scientific">Clonorchis sinensis</name>
    <name type="common">Chinese liver fluke</name>
    <dbReference type="NCBI Taxonomy" id="79923"/>
    <lineage>
        <taxon>Eukaryota</taxon>
        <taxon>Metazoa</taxon>
        <taxon>Spiralia</taxon>
        <taxon>Lophotrochozoa</taxon>
        <taxon>Platyhelminthes</taxon>
        <taxon>Trematoda</taxon>
        <taxon>Digenea</taxon>
        <taxon>Opisthorchiida</taxon>
        <taxon>Opisthorchiata</taxon>
        <taxon>Opisthorchiidae</taxon>
        <taxon>Clonorchis</taxon>
    </lineage>
</organism>
<dbReference type="InterPro" id="IPR011011">
    <property type="entry name" value="Znf_FYVE_PHD"/>
</dbReference>
<feature type="compositionally biased region" description="Basic and acidic residues" evidence="1">
    <location>
        <begin position="385"/>
        <end position="400"/>
    </location>
</feature>
<dbReference type="EMBL" id="DF143114">
    <property type="protein sequence ID" value="GAA51106.1"/>
    <property type="molecule type" value="Genomic_DNA"/>
</dbReference>
<feature type="compositionally biased region" description="Basic and acidic residues" evidence="1">
    <location>
        <begin position="1"/>
        <end position="29"/>
    </location>
</feature>
<accession>G7YDS2</accession>
<dbReference type="Gene3D" id="3.30.40.10">
    <property type="entry name" value="Zinc/RING finger domain, C3HC4 (zinc finger)"/>
    <property type="match status" value="1"/>
</dbReference>
<reference evidence="2" key="1">
    <citation type="journal article" date="2011" name="Genome Biol.">
        <title>The draft genome of the carcinogenic human liver fluke Clonorchis sinensis.</title>
        <authorList>
            <person name="Wang X."/>
            <person name="Chen W."/>
            <person name="Huang Y."/>
            <person name="Sun J."/>
            <person name="Men J."/>
            <person name="Liu H."/>
            <person name="Luo F."/>
            <person name="Guo L."/>
            <person name="Lv X."/>
            <person name="Deng C."/>
            <person name="Zhou C."/>
            <person name="Fan Y."/>
            <person name="Li X."/>
            <person name="Huang L."/>
            <person name="Hu Y."/>
            <person name="Liang C."/>
            <person name="Hu X."/>
            <person name="Xu J."/>
            <person name="Yu X."/>
        </authorList>
    </citation>
    <scope>NUCLEOTIDE SEQUENCE [LARGE SCALE GENOMIC DNA]</scope>
    <source>
        <strain evidence="2">Henan</strain>
    </source>
</reference>
<gene>
    <name evidence="2" type="ORF">CLF_105592</name>
</gene>
<evidence type="ECO:0000313" key="2">
    <source>
        <dbReference type="EMBL" id="GAA51106.1"/>
    </source>
</evidence>
<protein>
    <submittedName>
        <fullName evidence="2">Pol-related protein</fullName>
    </submittedName>
</protein>
<dbReference type="InterPro" id="IPR013083">
    <property type="entry name" value="Znf_RING/FYVE/PHD"/>
</dbReference>
<feature type="region of interest" description="Disordered" evidence="1">
    <location>
        <begin position="1"/>
        <end position="39"/>
    </location>
</feature>
<sequence length="416" mass="47674">MIKIQEKRDSPKARQIIKEDGEKSAEPKLNKQGNPSQKVKLNPAKMADLVHYNNTLSDPRVVFHAAKLINEPQCALNGPKNTLNPCRFQSVTTPWRIVTAITTLNDQPKMFTYGAVHRPKYGVGVTQRAPRLATKPAKLRTNGYANVLYYKNESSYTEYKITNLNGFRQTQRAPRLATKPAKLRTNGYANVLYYKNESSYTEYKITNLNGFRQTWSIDDASCTVKDSRIDTQGRGLRLSFPGRSFSGHRSPERHKLKKGVALLFKFSVRGVIDGPQQMWAKWLFVKVRRGMQCDNCKAWWHFKCTGLQDDQDARDVIVIERVQRAATKMYAGLKSVDYETRLAVLDLFPLEYRRLRVDFILTYALFEQGLANRFFTVDPANTRQGHGERQPLNDKKKTDPENWGESLDPVYQSGNP</sequence>
<keyword evidence="3" id="KW-1185">Reference proteome</keyword>
<dbReference type="CDD" id="cd15517">
    <property type="entry name" value="PHD_TCF19_like"/>
    <property type="match status" value="1"/>
</dbReference>
<evidence type="ECO:0000256" key="1">
    <source>
        <dbReference type="SAM" id="MobiDB-lite"/>
    </source>
</evidence>
<dbReference type="SUPFAM" id="SSF57903">
    <property type="entry name" value="FYVE/PHD zinc finger"/>
    <property type="match status" value="1"/>
</dbReference>
<dbReference type="Proteomes" id="UP000008909">
    <property type="component" value="Unassembled WGS sequence"/>
</dbReference>
<reference key="2">
    <citation type="submission" date="2011-10" db="EMBL/GenBank/DDBJ databases">
        <title>The genome and transcriptome sequence of Clonorchis sinensis provide insights into the carcinogenic liver fluke.</title>
        <authorList>
            <person name="Wang X."/>
            <person name="Huang Y."/>
            <person name="Chen W."/>
            <person name="Liu H."/>
            <person name="Guo L."/>
            <person name="Chen Y."/>
            <person name="Luo F."/>
            <person name="Zhou W."/>
            <person name="Sun J."/>
            <person name="Mao Q."/>
            <person name="Liang P."/>
            <person name="Zhou C."/>
            <person name="Tian Y."/>
            <person name="Men J."/>
            <person name="Lv X."/>
            <person name="Huang L."/>
            <person name="Zhou J."/>
            <person name="Hu Y."/>
            <person name="Li R."/>
            <person name="Zhang F."/>
            <person name="Lei H."/>
            <person name="Li X."/>
            <person name="Hu X."/>
            <person name="Liang C."/>
            <person name="Xu J."/>
            <person name="Wu Z."/>
            <person name="Yu X."/>
        </authorList>
    </citation>
    <scope>NUCLEOTIDE SEQUENCE</scope>
    <source>
        <strain>Henan</strain>
    </source>
</reference>
<dbReference type="AlphaFoldDB" id="G7YDS2"/>
<feature type="region of interest" description="Disordered" evidence="1">
    <location>
        <begin position="382"/>
        <end position="416"/>
    </location>
</feature>
<name>G7YDS2_CLOSI</name>
<evidence type="ECO:0000313" key="3">
    <source>
        <dbReference type="Proteomes" id="UP000008909"/>
    </source>
</evidence>